<dbReference type="EMBL" id="JAELUP010000103">
    <property type="protein sequence ID" value="MBJ6363510.1"/>
    <property type="molecule type" value="Genomic_DNA"/>
</dbReference>
<evidence type="ECO:0000313" key="2">
    <source>
        <dbReference type="Proteomes" id="UP000640274"/>
    </source>
</evidence>
<dbReference type="Pfam" id="PF14069">
    <property type="entry name" value="SpoVIF"/>
    <property type="match status" value="1"/>
</dbReference>
<dbReference type="RefSeq" id="WP_199021047.1">
    <property type="nucleotide sequence ID" value="NZ_JAELUP010000103.1"/>
</dbReference>
<protein>
    <submittedName>
        <fullName evidence="1">Stage VI sporulation protein F</fullName>
    </submittedName>
</protein>
<reference evidence="1" key="1">
    <citation type="submission" date="2020-12" db="EMBL/GenBank/DDBJ databases">
        <authorList>
            <person name="Huq M.A."/>
        </authorList>
    </citation>
    <scope>NUCLEOTIDE SEQUENCE</scope>
    <source>
        <strain evidence="1">MAHUQ-46</strain>
    </source>
</reference>
<dbReference type="Proteomes" id="UP000640274">
    <property type="component" value="Unassembled WGS sequence"/>
</dbReference>
<dbReference type="InterPro" id="IPR025942">
    <property type="entry name" value="SpoVIF"/>
</dbReference>
<name>A0A934J605_9BACL</name>
<dbReference type="AlphaFoldDB" id="A0A934J605"/>
<evidence type="ECO:0000313" key="1">
    <source>
        <dbReference type="EMBL" id="MBJ6363510.1"/>
    </source>
</evidence>
<accession>A0A934J605</accession>
<comment type="caution">
    <text evidence="1">The sequence shown here is derived from an EMBL/GenBank/DDBJ whole genome shotgun (WGS) entry which is preliminary data.</text>
</comment>
<keyword evidence="2" id="KW-1185">Reference proteome</keyword>
<organism evidence="1 2">
    <name type="scientific">Paenibacillus roseus</name>
    <dbReference type="NCBI Taxonomy" id="2798579"/>
    <lineage>
        <taxon>Bacteria</taxon>
        <taxon>Bacillati</taxon>
        <taxon>Bacillota</taxon>
        <taxon>Bacilli</taxon>
        <taxon>Bacillales</taxon>
        <taxon>Paenibacillaceae</taxon>
        <taxon>Paenibacillus</taxon>
    </lineage>
</organism>
<gene>
    <name evidence="1" type="ORF">JFN88_20080</name>
</gene>
<proteinExistence type="predicted"/>
<sequence>MADKNLPKDVLKAVNKKSGKPITEGAVKKIASGVTPKTLKSDAELRRLIKQVSAMAKIPVTEQTVNEIISVVKKNGTNLGSMEQLMKAMLKK</sequence>